<feature type="region of interest" description="Disordered" evidence="1">
    <location>
        <begin position="425"/>
        <end position="494"/>
    </location>
</feature>
<name>A0A1C4UZ78_9ACTN</name>
<gene>
    <name evidence="4" type="ORF">GA0070561_1490</name>
</gene>
<evidence type="ECO:0000256" key="1">
    <source>
        <dbReference type="SAM" id="MobiDB-lite"/>
    </source>
</evidence>
<dbReference type="AlphaFoldDB" id="A0A1C4UZ78"/>
<dbReference type="Proteomes" id="UP000198864">
    <property type="component" value="Unassembled WGS sequence"/>
</dbReference>
<dbReference type="InterPro" id="IPR036779">
    <property type="entry name" value="LysM_dom_sf"/>
</dbReference>
<feature type="region of interest" description="Disordered" evidence="1">
    <location>
        <begin position="341"/>
        <end position="406"/>
    </location>
</feature>
<feature type="transmembrane region" description="Helical" evidence="2">
    <location>
        <begin position="15"/>
        <end position="40"/>
    </location>
</feature>
<feature type="transmembrane region" description="Helical" evidence="2">
    <location>
        <begin position="111"/>
        <end position="136"/>
    </location>
</feature>
<dbReference type="CDD" id="cd00118">
    <property type="entry name" value="LysM"/>
    <property type="match status" value="1"/>
</dbReference>
<evidence type="ECO:0000313" key="5">
    <source>
        <dbReference type="Proteomes" id="UP000198864"/>
    </source>
</evidence>
<evidence type="ECO:0000259" key="3">
    <source>
        <dbReference type="PROSITE" id="PS51782"/>
    </source>
</evidence>
<evidence type="ECO:0000256" key="2">
    <source>
        <dbReference type="SAM" id="Phobius"/>
    </source>
</evidence>
<organism evidence="4 5">
    <name type="scientific">Micromonospora saelicesensis</name>
    <dbReference type="NCBI Taxonomy" id="285676"/>
    <lineage>
        <taxon>Bacteria</taxon>
        <taxon>Bacillati</taxon>
        <taxon>Actinomycetota</taxon>
        <taxon>Actinomycetes</taxon>
        <taxon>Micromonosporales</taxon>
        <taxon>Micromonosporaceae</taxon>
        <taxon>Micromonospora</taxon>
    </lineage>
</organism>
<evidence type="ECO:0000313" key="4">
    <source>
        <dbReference type="EMBL" id="SCE76851.1"/>
    </source>
</evidence>
<reference evidence="4 5" key="1">
    <citation type="submission" date="2016-06" db="EMBL/GenBank/DDBJ databases">
        <authorList>
            <person name="Kjaerup R.B."/>
            <person name="Dalgaard T.S."/>
            <person name="Juul-Madsen H.R."/>
        </authorList>
    </citation>
    <scope>NUCLEOTIDE SEQUENCE [LARGE SCALE GENOMIC DNA]</scope>
    <source>
        <strain evidence="4 5">DSM 44871</strain>
    </source>
</reference>
<dbReference type="STRING" id="285676.GA0070561_1490"/>
<proteinExistence type="predicted"/>
<accession>A0A1C4UZ78</accession>
<keyword evidence="2" id="KW-0812">Transmembrane</keyword>
<feature type="compositionally biased region" description="Low complexity" evidence="1">
    <location>
        <begin position="344"/>
        <end position="364"/>
    </location>
</feature>
<keyword evidence="2" id="KW-0472">Membrane</keyword>
<dbReference type="PROSITE" id="PS51782">
    <property type="entry name" value="LYSM"/>
    <property type="match status" value="1"/>
</dbReference>
<dbReference type="Gene3D" id="3.10.350.10">
    <property type="entry name" value="LysM domain"/>
    <property type="match status" value="1"/>
</dbReference>
<dbReference type="EMBL" id="FMCR01000001">
    <property type="protein sequence ID" value="SCE76851.1"/>
    <property type="molecule type" value="Genomic_DNA"/>
</dbReference>
<feature type="region of interest" description="Disordered" evidence="1">
    <location>
        <begin position="509"/>
        <end position="568"/>
    </location>
</feature>
<feature type="transmembrane region" description="Helical" evidence="2">
    <location>
        <begin position="66"/>
        <end position="90"/>
    </location>
</feature>
<feature type="compositionally biased region" description="Low complexity" evidence="1">
    <location>
        <begin position="425"/>
        <end position="452"/>
    </location>
</feature>
<protein>
    <submittedName>
        <fullName evidence="4">LysM domain-containing protein</fullName>
    </submittedName>
</protein>
<feature type="region of interest" description="Disordered" evidence="1">
    <location>
        <begin position="242"/>
        <end position="299"/>
    </location>
</feature>
<dbReference type="SUPFAM" id="SSF54106">
    <property type="entry name" value="LysM domain"/>
    <property type="match status" value="1"/>
</dbReference>
<dbReference type="InterPro" id="IPR018392">
    <property type="entry name" value="LysM"/>
</dbReference>
<feature type="compositionally biased region" description="Gly residues" evidence="1">
    <location>
        <begin position="383"/>
        <end position="405"/>
    </location>
</feature>
<feature type="compositionally biased region" description="Gly residues" evidence="1">
    <location>
        <begin position="517"/>
        <end position="527"/>
    </location>
</feature>
<feature type="compositionally biased region" description="Gly residues" evidence="1">
    <location>
        <begin position="538"/>
        <end position="552"/>
    </location>
</feature>
<feature type="compositionally biased region" description="Low complexity" evidence="1">
    <location>
        <begin position="463"/>
        <end position="494"/>
    </location>
</feature>
<feature type="domain" description="LysM" evidence="3">
    <location>
        <begin position="195"/>
        <end position="242"/>
    </location>
</feature>
<feature type="compositionally biased region" description="Gly residues" evidence="1">
    <location>
        <begin position="365"/>
        <end position="376"/>
    </location>
</feature>
<sequence length="568" mass="54499">MPVSGGSVVRRTGRILTGIGALAVLLVLLVGAPIALLAFAGNPLPDHLPTISEVGTALTSRDDGQLFLRALAVAGWFGWATFAFSVLVELGAQTLRRPAPKLPGMGRQQKAAAALVGSVALILVASPAAASAAAVYGTPVYASPTATAVTTLAAPTRAATTPDTAAPVARGGLLGMAGTGLAAPGASAANAEAAPVYRVARGDYLGEVAERYLDEFGDYRQLAKLNKLDDPDRIRPGQLLRLPTEAADQGARQHATGRLVDRPAAQKPPAPRPAPERSAPPRVAPAPPSGTESAGQPPAMTVGAARAGAADRVNRPLAVSAVLAVASIVGAQIGAVLGLRRRPATAGAAPRLAASSRTSRAGAGRSRGAGQGGGAGRSSDGAGRSGGAGQGSSGAGRRGSGGAAGSGAAWAASRAAAAIEAPATPAGATPAGATPAGATPAGATLAGAAPGGNDFAPRGDGLTSTGSGAAPTGGRAAPTGSGMAPMGSGAAPAGSGMAFPGSTAFPGSGMALSGGTAPPGGGMGTAGPGSWSDDDGWAGAGGEGGLFDGGHGLDSVPDGPPVGRHRRT</sequence>
<dbReference type="Pfam" id="PF01476">
    <property type="entry name" value="LysM"/>
    <property type="match status" value="1"/>
</dbReference>
<keyword evidence="2" id="KW-1133">Transmembrane helix</keyword>